<keyword evidence="4 11" id="KW-0235">DNA replication</keyword>
<keyword evidence="11" id="KW-0269">Exonuclease</keyword>
<dbReference type="SUPFAM" id="SSF56672">
    <property type="entry name" value="DNA/RNA polymerases"/>
    <property type="match status" value="1"/>
</dbReference>
<evidence type="ECO:0000256" key="8">
    <source>
        <dbReference type="ARBA" id="ARBA00023204"/>
    </source>
</evidence>
<reference evidence="15" key="1">
    <citation type="submission" date="2012-09" db="EMBL/GenBank/DDBJ databases">
        <authorList>
            <person name="Weinstock G."/>
            <person name="Sodergren E."/>
            <person name="Clifton S."/>
            <person name="Fulton L."/>
            <person name="Fulton B."/>
            <person name="Courtney L."/>
            <person name="Fronick C."/>
            <person name="Harrison M."/>
            <person name="Strong C."/>
            <person name="Farmer C."/>
            <person name="Delehaunty K."/>
            <person name="Markovic C."/>
            <person name="Hall O."/>
            <person name="Minx P."/>
            <person name="Tomlinson C."/>
            <person name="Mitreva M."/>
            <person name="Nelson J."/>
            <person name="Hou S."/>
            <person name="Wollam A."/>
            <person name="Pepin K.H."/>
            <person name="Johnson M."/>
            <person name="Bhonagiri V."/>
            <person name="Nash W.E."/>
            <person name="Suruliraj S."/>
            <person name="Warren W."/>
            <person name="Chinwalla A."/>
            <person name="Mardis E.R."/>
            <person name="Wilson R.K."/>
        </authorList>
    </citation>
    <scope>NUCLEOTIDE SEQUENCE [LARGE SCALE GENOMIC DNA]</scope>
    <source>
        <strain evidence="15">OS1</strain>
    </source>
</reference>
<dbReference type="InterPro" id="IPR008918">
    <property type="entry name" value="HhH2"/>
</dbReference>
<feature type="domain" description="5'-3' exonuclease" evidence="12">
    <location>
        <begin position="1"/>
        <end position="259"/>
    </location>
</feature>
<protein>
    <recommendedName>
        <fullName evidence="10 11">DNA polymerase I</fullName>
        <ecNumber evidence="10 11">2.7.7.7</ecNumber>
    </recommendedName>
</protein>
<dbReference type="NCBIfam" id="NF004397">
    <property type="entry name" value="PRK05755.1"/>
    <property type="match status" value="1"/>
</dbReference>
<dbReference type="InterPro" id="IPR002421">
    <property type="entry name" value="5-3_exonuclease"/>
</dbReference>
<dbReference type="eggNOG" id="COG0258">
    <property type="taxonomic scope" value="Bacteria"/>
</dbReference>
<keyword evidence="2 11" id="KW-0808">Transferase</keyword>
<dbReference type="InterPro" id="IPR020046">
    <property type="entry name" value="5-3_exonucl_a-hlix_arch_N"/>
</dbReference>
<dbReference type="GO" id="GO:0008409">
    <property type="term" value="F:5'-3' exonuclease activity"/>
    <property type="evidence" value="ECO:0007669"/>
    <property type="project" value="UniProtKB-UniRule"/>
</dbReference>
<dbReference type="NCBIfam" id="TIGR00593">
    <property type="entry name" value="pola"/>
    <property type="match status" value="1"/>
</dbReference>
<accession>A0A0T5X8J3</accession>
<dbReference type="PRINTS" id="PR00868">
    <property type="entry name" value="DNAPOLI"/>
</dbReference>
<dbReference type="Proteomes" id="UP000005273">
    <property type="component" value="Unassembled WGS sequence"/>
</dbReference>
<dbReference type="FunFam" id="1.10.150.20:FF:000002">
    <property type="entry name" value="DNA polymerase I"/>
    <property type="match status" value="1"/>
</dbReference>
<dbReference type="FunFam" id="1.10.150.20:FF:000003">
    <property type="entry name" value="DNA polymerase I"/>
    <property type="match status" value="1"/>
</dbReference>
<dbReference type="STRING" id="592015.HMPREF1705_03823"/>
<dbReference type="InterPro" id="IPR036279">
    <property type="entry name" value="5-3_exonuclease_C_sf"/>
</dbReference>
<keyword evidence="11" id="KW-0540">Nuclease</keyword>
<dbReference type="InterPro" id="IPR043502">
    <property type="entry name" value="DNA/RNA_pol_sf"/>
</dbReference>
<dbReference type="PANTHER" id="PTHR10133">
    <property type="entry name" value="DNA POLYMERASE I"/>
    <property type="match status" value="1"/>
</dbReference>
<evidence type="ECO:0000256" key="10">
    <source>
        <dbReference type="NCBIfam" id="TIGR00593"/>
    </source>
</evidence>
<evidence type="ECO:0000256" key="11">
    <source>
        <dbReference type="RuleBase" id="RU004460"/>
    </source>
</evidence>
<name>A0A0T5X8J3_9BACT</name>
<dbReference type="Pfam" id="PF02739">
    <property type="entry name" value="5_3_exonuc_N"/>
    <property type="match status" value="1"/>
</dbReference>
<dbReference type="EMBL" id="ACJX03000001">
    <property type="protein sequence ID" value="KRT34592.1"/>
    <property type="molecule type" value="Genomic_DNA"/>
</dbReference>
<dbReference type="AlphaFoldDB" id="A0A0T5X8J3"/>
<evidence type="ECO:0000256" key="2">
    <source>
        <dbReference type="ARBA" id="ARBA00022679"/>
    </source>
</evidence>
<dbReference type="InterPro" id="IPR001098">
    <property type="entry name" value="DNA-dir_DNA_pol_A_palm_dom"/>
</dbReference>
<dbReference type="GO" id="GO:0006261">
    <property type="term" value="P:DNA-templated DNA replication"/>
    <property type="evidence" value="ECO:0007669"/>
    <property type="project" value="UniProtKB-UniRule"/>
</dbReference>
<organism evidence="14 15">
    <name type="scientific">Acetomicrobium hydrogeniformans ATCC BAA-1850</name>
    <dbReference type="NCBI Taxonomy" id="592015"/>
    <lineage>
        <taxon>Bacteria</taxon>
        <taxon>Thermotogati</taxon>
        <taxon>Synergistota</taxon>
        <taxon>Synergistia</taxon>
        <taxon>Synergistales</taxon>
        <taxon>Acetomicrobiaceae</taxon>
        <taxon>Acetomicrobium</taxon>
    </lineage>
</organism>
<keyword evidence="3 11" id="KW-0548">Nucleotidyltransferase</keyword>
<dbReference type="InterPro" id="IPR018320">
    <property type="entry name" value="DNA_polymerase_1"/>
</dbReference>
<dbReference type="Gene3D" id="1.10.150.20">
    <property type="entry name" value="5' to 3' exonuclease, C-terminal subdomain"/>
    <property type="match status" value="2"/>
</dbReference>
<dbReference type="EC" id="2.7.7.7" evidence="10 11"/>
<dbReference type="InterPro" id="IPR029060">
    <property type="entry name" value="PIN-like_dom_sf"/>
</dbReference>
<evidence type="ECO:0000259" key="13">
    <source>
        <dbReference type="SMART" id="SM00482"/>
    </source>
</evidence>
<dbReference type="GO" id="GO:0003887">
    <property type="term" value="F:DNA-directed DNA polymerase activity"/>
    <property type="evidence" value="ECO:0007669"/>
    <property type="project" value="UniProtKB-UniRule"/>
</dbReference>
<evidence type="ECO:0000256" key="4">
    <source>
        <dbReference type="ARBA" id="ARBA00022705"/>
    </source>
</evidence>
<proteinExistence type="inferred from homology"/>
<dbReference type="GO" id="GO:0006302">
    <property type="term" value="P:double-strand break repair"/>
    <property type="evidence" value="ECO:0007669"/>
    <property type="project" value="TreeGrafter"/>
</dbReference>
<keyword evidence="5 11" id="KW-0227">DNA damage</keyword>
<comment type="function">
    <text evidence="11">In addition to polymerase activity, this DNA polymerase exhibits 5'-3' exonuclease activity.</text>
</comment>
<evidence type="ECO:0000313" key="15">
    <source>
        <dbReference type="Proteomes" id="UP000005273"/>
    </source>
</evidence>
<dbReference type="CDD" id="cd09859">
    <property type="entry name" value="PIN_53EXO"/>
    <property type="match status" value="1"/>
</dbReference>
<dbReference type="Pfam" id="PF01367">
    <property type="entry name" value="5_3_exonuc"/>
    <property type="match status" value="1"/>
</dbReference>
<evidence type="ECO:0000313" key="14">
    <source>
        <dbReference type="EMBL" id="KRT34592.1"/>
    </source>
</evidence>
<evidence type="ECO:0000256" key="1">
    <source>
        <dbReference type="ARBA" id="ARBA00007705"/>
    </source>
</evidence>
<evidence type="ECO:0000256" key="3">
    <source>
        <dbReference type="ARBA" id="ARBA00022695"/>
    </source>
</evidence>
<dbReference type="CDD" id="cd09898">
    <property type="entry name" value="H3TH_53EXO"/>
    <property type="match status" value="1"/>
</dbReference>
<gene>
    <name evidence="11" type="primary">polA</name>
    <name evidence="14" type="ORF">HMPREF1705_03823</name>
</gene>
<dbReference type="InterPro" id="IPR036397">
    <property type="entry name" value="RNaseH_sf"/>
</dbReference>
<dbReference type="CDD" id="cd08637">
    <property type="entry name" value="DNA_pol_A_pol_I_C"/>
    <property type="match status" value="1"/>
</dbReference>
<dbReference type="Gene3D" id="1.20.1060.10">
    <property type="entry name" value="Taq DNA Polymerase, Chain T, domain 4"/>
    <property type="match status" value="1"/>
</dbReference>
<keyword evidence="8 11" id="KW-0234">DNA repair</keyword>
<evidence type="ECO:0000256" key="7">
    <source>
        <dbReference type="ARBA" id="ARBA00023125"/>
    </source>
</evidence>
<dbReference type="SMART" id="SM00475">
    <property type="entry name" value="53EXOc"/>
    <property type="match status" value="1"/>
</dbReference>
<dbReference type="SMART" id="SM00482">
    <property type="entry name" value="POLAc"/>
    <property type="match status" value="1"/>
</dbReference>
<dbReference type="InterPro" id="IPR020045">
    <property type="entry name" value="DNA_polI_H3TH"/>
</dbReference>
<keyword evidence="7 11" id="KW-0238">DNA-binding</keyword>
<dbReference type="OrthoDB" id="9806424at2"/>
<dbReference type="Gene3D" id="3.30.420.10">
    <property type="entry name" value="Ribonuclease H-like superfamily/Ribonuclease H"/>
    <property type="match status" value="1"/>
</dbReference>
<keyword evidence="15" id="KW-1185">Reference proteome</keyword>
<comment type="catalytic activity">
    <reaction evidence="9 11">
        <text>DNA(n) + a 2'-deoxyribonucleoside 5'-triphosphate = DNA(n+1) + diphosphate</text>
        <dbReference type="Rhea" id="RHEA:22508"/>
        <dbReference type="Rhea" id="RHEA-COMP:17339"/>
        <dbReference type="Rhea" id="RHEA-COMP:17340"/>
        <dbReference type="ChEBI" id="CHEBI:33019"/>
        <dbReference type="ChEBI" id="CHEBI:61560"/>
        <dbReference type="ChEBI" id="CHEBI:173112"/>
        <dbReference type="EC" id="2.7.7.7"/>
    </reaction>
</comment>
<dbReference type="SUPFAM" id="SSF88723">
    <property type="entry name" value="PIN domain-like"/>
    <property type="match status" value="1"/>
</dbReference>
<keyword evidence="6 11" id="KW-0239">DNA-directed DNA polymerase</keyword>
<comment type="caution">
    <text evidence="14">The sequence shown here is derived from an EMBL/GenBank/DDBJ whole genome shotgun (WGS) entry which is preliminary data.</text>
</comment>
<dbReference type="Pfam" id="PF00476">
    <property type="entry name" value="DNA_pol_A"/>
    <property type="match status" value="1"/>
</dbReference>
<dbReference type="eggNOG" id="COG0749">
    <property type="taxonomic scope" value="Bacteria"/>
</dbReference>
<dbReference type="Gene3D" id="3.40.50.1010">
    <property type="entry name" value="5'-nuclease"/>
    <property type="match status" value="1"/>
</dbReference>
<dbReference type="RefSeq" id="WP_009200531.1">
    <property type="nucleotide sequence ID" value="NZ_ACJX03000001.1"/>
</dbReference>
<feature type="domain" description="DNA-directed DNA polymerase family A palm" evidence="13">
    <location>
        <begin position="614"/>
        <end position="821"/>
    </location>
</feature>
<evidence type="ECO:0000256" key="5">
    <source>
        <dbReference type="ARBA" id="ARBA00022763"/>
    </source>
</evidence>
<dbReference type="GO" id="GO:0003677">
    <property type="term" value="F:DNA binding"/>
    <property type="evidence" value="ECO:0007669"/>
    <property type="project" value="UniProtKB-UniRule"/>
</dbReference>
<evidence type="ECO:0000256" key="9">
    <source>
        <dbReference type="ARBA" id="ARBA00049244"/>
    </source>
</evidence>
<dbReference type="Gene3D" id="3.30.70.370">
    <property type="match status" value="1"/>
</dbReference>
<dbReference type="SMART" id="SM00279">
    <property type="entry name" value="HhH2"/>
    <property type="match status" value="1"/>
</dbReference>
<keyword evidence="11" id="KW-0378">Hydrolase</keyword>
<comment type="similarity">
    <text evidence="1 11">Belongs to the DNA polymerase type-A family.</text>
</comment>
<dbReference type="SUPFAM" id="SSF47807">
    <property type="entry name" value="5' to 3' exonuclease, C-terminal subdomain"/>
    <property type="match status" value="1"/>
</dbReference>
<sequence length="856" mass="96519">MKEERILLVDGHALAFRAFYALPELNAPDGMPTNAILGFLNMLLKIINDENPDQVIVFFDAKGETFRHEAYKEYKEGRPPTPEEFKSQLLLIKEIMKYLGYPVIEIEGVEADDAIASVVRILEGKGSALVLTADKDMLQLIRADVKVMRPIKGVSTFKVYDEKTFEEEFGFPPSSFPDYLSLIGDKVDNIPGIPGIGSKRASALIQQYGSLENLYEHINELPQKIASSLKDKKDELFQWRELIRLRDTLCISPDEFKGGGERNNEALIGIFQRLGFKQIPERLGLRVKDVDSRETRSKAGEGEKTPNTEESQDWSKIVALAFEGRGRYPQSFALSRCVLAEREGSFYLLEPKGDDDYDALVEKLREKEILIWGFKEFTTSIKKAPFEKDKVWDGKIAYYLLHPDKSSSKEGLAEIKKMLKSEEGLDKEALSLFDLYGKISSEMDEALHGLMYRIDIPLSVVLSRMERKGIRLDLDHLWKVKQELERTLDDVKASIDMAAGYKVNLNSPKQVGWLLFDHLGLPVIKKTKTGYSTDVTVLEELSRLDRPEALVAKLLLDHRELTKMLTGFVQPLIDAIDPKTGKVHTTFEHTSTGTGRLSSRDPNLQNLPAYGDWAMKLKEAFVPDRRDGIFIAADYSQIELRVLAHISGDKKLCEAFERGRDIHAETAAWIFGVDTEKVSPELRRMAKMINFGLLYGMTPYGLASRLNIGREEAKTIIDRYFSAFPKVGDYIEKSYEEARKRGYTLSLFGRRRPLNEVTTVVGNSTAALKRVAINTPIQSTAADITKIAMIRLDEALQRENIDAALILQIHDSLICECSAKDEEVVSGILKESMESAVELSVPLEVNLKSGRTLAEV</sequence>
<evidence type="ECO:0000259" key="12">
    <source>
        <dbReference type="SMART" id="SM00475"/>
    </source>
</evidence>
<dbReference type="PANTHER" id="PTHR10133:SF27">
    <property type="entry name" value="DNA POLYMERASE NU"/>
    <property type="match status" value="1"/>
</dbReference>
<dbReference type="InterPro" id="IPR002298">
    <property type="entry name" value="DNA_polymerase_A"/>
</dbReference>
<evidence type="ECO:0000256" key="6">
    <source>
        <dbReference type="ARBA" id="ARBA00022932"/>
    </source>
</evidence>